<evidence type="ECO:0000259" key="5">
    <source>
        <dbReference type="SMART" id="SM00645"/>
    </source>
</evidence>
<reference evidence="6 7" key="1">
    <citation type="submission" date="2020-03" db="EMBL/GenBank/DDBJ databases">
        <title>Dissostichus mawsoni Genome sequencing and assembly.</title>
        <authorList>
            <person name="Park H."/>
        </authorList>
    </citation>
    <scope>NUCLEOTIDE SEQUENCE [LARGE SCALE GENOMIC DNA]</scope>
    <source>
        <strain evidence="6">DM0001</strain>
        <tissue evidence="6">Muscle</tissue>
    </source>
</reference>
<dbReference type="OrthoDB" id="190265at2759"/>
<comment type="caution">
    <text evidence="6">The sequence shown here is derived from an EMBL/GenBank/DDBJ whole genome shotgun (WGS) entry which is preliminary data.</text>
</comment>
<feature type="domain" description="Peptidase C1A papain C-terminal" evidence="5">
    <location>
        <begin position="92"/>
        <end position="296"/>
    </location>
</feature>
<dbReference type="InterPro" id="IPR038765">
    <property type="entry name" value="Papain-like_cys_pep_sf"/>
</dbReference>
<accession>A0A7J5XRJ6</accession>
<dbReference type="CDD" id="cd02248">
    <property type="entry name" value="Peptidase_C1A"/>
    <property type="match status" value="2"/>
</dbReference>
<sequence>MDLRMLQCVCVLLLAASALSHLDEATLDSQWEDWRSTHRREYNGLGEEGIRRAIWEKNTSEEVNEKMTGLLLPPTNGQRSFTMAFDDKLPKLPKSLDYRKKGMVTPVKNQLGRGPRGSAGQNHREADGPEPQNLVDCVKENSGCGGGYMTNAFTYIEDNGGIDSEEAYPYVGEDQPCRYNSSGMAAQIKGYKEVPVGDERALAVALFKAGPISVGIDAGLGTFQFYQRGIYYDRNCNKDDINHAVLAVGFGVNSKGKKFWIVKNSWSVTWGKQGYILMARNRDNLCGIANLASYPRKKSDSSCDSFFITNKTGKPVSLMLGSLLLVLCVGAAAMFESQLDGHWELWKKTHEKKYRNEVEDMHRRELWEKNLMLISIQPGGLHGAAHLRSEHEPHGRLAEEILQSYAKLTPPNDIQRAPLAFRGLQALKPPTPWTGETRLCDQRQDAVPKPGGLFWKIRKPRLQRGFMSKAFQYIIDNQGIDSEASYPYKGQDQHCQYNPSYRAANCSSYSFLPEGNEASLKEALANIGPISVGIDAKRPTFAFYRSAVGYGSLNGQDYWLVKNSWGTSYGEQGYIRMARNKQNQCGIALYACYPFYISTIFKVTFYNEHNGFLQVGFWEIPFNAPSEGKSQEQ</sequence>
<keyword evidence="7" id="KW-1185">Reference proteome</keyword>
<dbReference type="Pfam" id="PF08246">
    <property type="entry name" value="Inhibitor_I29"/>
    <property type="match status" value="1"/>
</dbReference>
<dbReference type="InterPro" id="IPR000668">
    <property type="entry name" value="Peptidase_C1A_C"/>
</dbReference>
<evidence type="ECO:0000256" key="4">
    <source>
        <dbReference type="SAM" id="SignalP"/>
    </source>
</evidence>
<protein>
    <recommendedName>
        <fullName evidence="5">Peptidase C1A papain C-terminal domain-containing protein</fullName>
    </recommendedName>
</protein>
<feature type="signal peptide" evidence="4">
    <location>
        <begin position="1"/>
        <end position="20"/>
    </location>
</feature>
<proteinExistence type="inferred from homology"/>
<name>A0A7J5XRJ6_DISMA</name>
<dbReference type="SUPFAM" id="SSF54001">
    <property type="entry name" value="Cysteine proteinases"/>
    <property type="match status" value="3"/>
</dbReference>
<keyword evidence="2" id="KW-1015">Disulfide bond</keyword>
<evidence type="ECO:0000313" key="6">
    <source>
        <dbReference type="EMBL" id="KAF3839187.1"/>
    </source>
</evidence>
<evidence type="ECO:0000256" key="1">
    <source>
        <dbReference type="ARBA" id="ARBA00008455"/>
    </source>
</evidence>
<dbReference type="SMART" id="SM00645">
    <property type="entry name" value="Pept_C1"/>
    <property type="match status" value="2"/>
</dbReference>
<evidence type="ECO:0000313" key="7">
    <source>
        <dbReference type="Proteomes" id="UP000518266"/>
    </source>
</evidence>
<dbReference type="Pfam" id="PF00112">
    <property type="entry name" value="Peptidase_C1"/>
    <property type="match status" value="2"/>
</dbReference>
<dbReference type="PROSITE" id="PS00640">
    <property type="entry name" value="THIOL_PROTEASE_ASN"/>
    <property type="match status" value="2"/>
</dbReference>
<dbReference type="EMBL" id="JAAKFY010000021">
    <property type="protein sequence ID" value="KAF3839187.1"/>
    <property type="molecule type" value="Genomic_DNA"/>
</dbReference>
<dbReference type="InterPro" id="IPR013201">
    <property type="entry name" value="Prot_inhib_I29"/>
</dbReference>
<dbReference type="AlphaFoldDB" id="A0A7J5XRJ6"/>
<dbReference type="GO" id="GO:0006508">
    <property type="term" value="P:proteolysis"/>
    <property type="evidence" value="ECO:0007669"/>
    <property type="project" value="InterPro"/>
</dbReference>
<comment type="similarity">
    <text evidence="1">Belongs to the peptidase C1 family.</text>
</comment>
<evidence type="ECO:0000256" key="3">
    <source>
        <dbReference type="SAM" id="MobiDB-lite"/>
    </source>
</evidence>
<gene>
    <name evidence="6" type="ORF">F7725_017904</name>
</gene>
<organism evidence="6 7">
    <name type="scientific">Dissostichus mawsoni</name>
    <name type="common">Antarctic cod</name>
    <dbReference type="NCBI Taxonomy" id="36200"/>
    <lineage>
        <taxon>Eukaryota</taxon>
        <taxon>Metazoa</taxon>
        <taxon>Chordata</taxon>
        <taxon>Craniata</taxon>
        <taxon>Vertebrata</taxon>
        <taxon>Euteleostomi</taxon>
        <taxon>Actinopterygii</taxon>
        <taxon>Neopterygii</taxon>
        <taxon>Teleostei</taxon>
        <taxon>Neoteleostei</taxon>
        <taxon>Acanthomorphata</taxon>
        <taxon>Eupercaria</taxon>
        <taxon>Perciformes</taxon>
        <taxon>Notothenioidei</taxon>
        <taxon>Nototheniidae</taxon>
        <taxon>Dissostichus</taxon>
    </lineage>
</organism>
<dbReference type="InterPro" id="IPR025661">
    <property type="entry name" value="Pept_asp_AS"/>
</dbReference>
<evidence type="ECO:0000256" key="2">
    <source>
        <dbReference type="ARBA" id="ARBA00023157"/>
    </source>
</evidence>
<dbReference type="InterPro" id="IPR013128">
    <property type="entry name" value="Peptidase_C1A"/>
</dbReference>
<feature type="domain" description="Peptidase C1A papain C-terminal" evidence="5">
    <location>
        <begin position="436"/>
        <end position="595"/>
    </location>
</feature>
<dbReference type="Gene3D" id="1.10.287.2250">
    <property type="match status" value="1"/>
</dbReference>
<dbReference type="InterPro" id="IPR039417">
    <property type="entry name" value="Peptidase_C1A_papain-like"/>
</dbReference>
<dbReference type="Proteomes" id="UP000518266">
    <property type="component" value="Unassembled WGS sequence"/>
</dbReference>
<dbReference type="FunFam" id="3.90.70.10:FF:000332">
    <property type="entry name" value="Cathepsin L1"/>
    <property type="match status" value="1"/>
</dbReference>
<keyword evidence="4" id="KW-0732">Signal</keyword>
<feature type="chain" id="PRO_5029871173" description="Peptidase C1A papain C-terminal domain-containing protein" evidence="4">
    <location>
        <begin position="21"/>
        <end position="633"/>
    </location>
</feature>
<dbReference type="InterPro" id="IPR025660">
    <property type="entry name" value="Pept_his_AS"/>
</dbReference>
<dbReference type="PROSITE" id="PS00639">
    <property type="entry name" value="THIOL_PROTEASE_HIS"/>
    <property type="match status" value="1"/>
</dbReference>
<dbReference type="Gene3D" id="3.90.70.10">
    <property type="entry name" value="Cysteine proteinases"/>
    <property type="match status" value="2"/>
</dbReference>
<dbReference type="GO" id="GO:0008234">
    <property type="term" value="F:cysteine-type peptidase activity"/>
    <property type="evidence" value="ECO:0007669"/>
    <property type="project" value="InterPro"/>
</dbReference>
<feature type="region of interest" description="Disordered" evidence="3">
    <location>
        <begin position="107"/>
        <end position="132"/>
    </location>
</feature>
<dbReference type="PANTHER" id="PTHR12411">
    <property type="entry name" value="CYSTEINE PROTEASE FAMILY C1-RELATED"/>
    <property type="match status" value="1"/>
</dbReference>